<feature type="disulfide bond" evidence="5">
    <location>
        <begin position="271"/>
        <end position="280"/>
    </location>
</feature>
<keyword evidence="3" id="KW-0677">Repeat</keyword>
<dbReference type="CDD" id="cd00054">
    <property type="entry name" value="EGF_CA"/>
    <property type="match status" value="1"/>
</dbReference>
<dbReference type="FunFam" id="2.10.25.10:FF:000669">
    <property type="entry name" value="Eyes shut homolog"/>
    <property type="match status" value="1"/>
</dbReference>
<evidence type="ECO:0000256" key="1">
    <source>
        <dbReference type="ARBA" id="ARBA00022536"/>
    </source>
</evidence>
<feature type="disulfide bond" evidence="5">
    <location>
        <begin position="249"/>
        <end position="259"/>
    </location>
</feature>
<feature type="disulfide bond" evidence="5">
    <location>
        <begin position="189"/>
        <end position="198"/>
    </location>
</feature>
<dbReference type="PROSITE" id="PS50026">
    <property type="entry name" value="EGF_3"/>
    <property type="match status" value="3"/>
</dbReference>
<dbReference type="SUPFAM" id="SSF57196">
    <property type="entry name" value="EGF/Laminin"/>
    <property type="match status" value="2"/>
</dbReference>
<keyword evidence="7" id="KW-1185">Reference proteome</keyword>
<feature type="disulfide bond" evidence="5">
    <location>
        <begin position="170"/>
        <end position="187"/>
    </location>
</feature>
<feature type="domain" description="EGF-like" evidence="6">
    <location>
        <begin position="245"/>
        <end position="281"/>
    </location>
</feature>
<dbReference type="Pfam" id="PF00008">
    <property type="entry name" value="EGF"/>
    <property type="match status" value="2"/>
</dbReference>
<dbReference type="Gene3D" id="2.10.25.10">
    <property type="entry name" value="Laminin"/>
    <property type="match status" value="2"/>
</dbReference>
<gene>
    <name evidence="8" type="primary">LOC103055766</name>
</gene>
<evidence type="ECO:0000256" key="5">
    <source>
        <dbReference type="PROSITE-ProRule" id="PRU00076"/>
    </source>
</evidence>
<evidence type="ECO:0000313" key="7">
    <source>
        <dbReference type="Proteomes" id="UP000695026"/>
    </source>
</evidence>
<protein>
    <submittedName>
        <fullName evidence="8">Protein eyes shut homolog</fullName>
    </submittedName>
</protein>
<evidence type="ECO:0000256" key="2">
    <source>
        <dbReference type="ARBA" id="ARBA00022729"/>
    </source>
</evidence>
<dbReference type="InterPro" id="IPR000742">
    <property type="entry name" value="EGF"/>
</dbReference>
<dbReference type="GO" id="GO:0045197">
    <property type="term" value="P:establishment or maintenance of epithelial cell apical/basal polarity"/>
    <property type="evidence" value="ECO:0007669"/>
    <property type="project" value="TreeGrafter"/>
</dbReference>
<keyword evidence="4 5" id="KW-1015">Disulfide bond</keyword>
<dbReference type="GO" id="GO:0005886">
    <property type="term" value="C:plasma membrane"/>
    <property type="evidence" value="ECO:0007669"/>
    <property type="project" value="TreeGrafter"/>
</dbReference>
<feature type="disulfide bond" evidence="5">
    <location>
        <begin position="233"/>
        <end position="242"/>
    </location>
</feature>
<evidence type="ECO:0000259" key="6">
    <source>
        <dbReference type="PROSITE" id="PS50026"/>
    </source>
</evidence>
<dbReference type="RefSeq" id="XP_007434835.1">
    <property type="nucleotide sequence ID" value="XM_007434773.1"/>
</dbReference>
<evidence type="ECO:0000256" key="3">
    <source>
        <dbReference type="ARBA" id="ARBA00022737"/>
    </source>
</evidence>
<comment type="caution">
    <text evidence="5">Lacks conserved residue(s) required for the propagation of feature annotation.</text>
</comment>
<dbReference type="GO" id="GO:0005509">
    <property type="term" value="F:calcium ion binding"/>
    <property type="evidence" value="ECO:0007669"/>
    <property type="project" value="InterPro"/>
</dbReference>
<dbReference type="Proteomes" id="UP000695026">
    <property type="component" value="Unplaced"/>
</dbReference>
<feature type="domain" description="EGF-like" evidence="6">
    <location>
        <begin position="200"/>
        <end position="243"/>
    </location>
</feature>
<dbReference type="OMA" id="HFTVNCS"/>
<dbReference type="GeneID" id="103055766"/>
<dbReference type="GO" id="GO:0032991">
    <property type="term" value="C:protein-containing complex"/>
    <property type="evidence" value="ECO:0007669"/>
    <property type="project" value="TreeGrafter"/>
</dbReference>
<name>A0A9F2WE21_PYTBI</name>
<organism evidence="7 8">
    <name type="scientific">Python bivittatus</name>
    <name type="common">Burmese python</name>
    <name type="synonym">Python molurus bivittatus</name>
    <dbReference type="NCBI Taxonomy" id="176946"/>
    <lineage>
        <taxon>Eukaryota</taxon>
        <taxon>Metazoa</taxon>
        <taxon>Chordata</taxon>
        <taxon>Craniata</taxon>
        <taxon>Vertebrata</taxon>
        <taxon>Euteleostomi</taxon>
        <taxon>Lepidosauria</taxon>
        <taxon>Squamata</taxon>
        <taxon>Bifurcata</taxon>
        <taxon>Unidentata</taxon>
        <taxon>Episquamata</taxon>
        <taxon>Toxicofera</taxon>
        <taxon>Serpentes</taxon>
        <taxon>Henophidia</taxon>
        <taxon>Pythonidae</taxon>
        <taxon>Python</taxon>
    </lineage>
</organism>
<dbReference type="PROSITE" id="PS00022">
    <property type="entry name" value="EGF_1"/>
    <property type="match status" value="3"/>
</dbReference>
<feature type="domain" description="EGF-like" evidence="6">
    <location>
        <begin position="157"/>
        <end position="199"/>
    </location>
</feature>
<dbReference type="AlphaFoldDB" id="A0A9F2WE21"/>
<dbReference type="PANTHER" id="PTHR24049">
    <property type="entry name" value="CRUMBS FAMILY MEMBER"/>
    <property type="match status" value="1"/>
</dbReference>
<dbReference type="OrthoDB" id="283575at2759"/>
<dbReference type="SMART" id="SM00181">
    <property type="entry name" value="EGF"/>
    <property type="match status" value="3"/>
</dbReference>
<dbReference type="KEGG" id="pbi:103055766"/>
<accession>A0A9F2WE21</accession>
<reference evidence="8" key="1">
    <citation type="submission" date="2025-08" db="UniProtKB">
        <authorList>
            <consortium name="RefSeq"/>
        </authorList>
    </citation>
    <scope>IDENTIFICATION</scope>
    <source>
        <tissue evidence="8">Liver</tissue>
    </source>
</reference>
<dbReference type="GO" id="GO:0007157">
    <property type="term" value="P:heterophilic cell-cell adhesion via plasma membrane cell adhesion molecules"/>
    <property type="evidence" value="ECO:0007669"/>
    <property type="project" value="TreeGrafter"/>
</dbReference>
<sequence length="285" mass="32100">MVDSQTFCNRFLVSEWKTHPTGHTVKWSLSQNICSSFYTDCWNIDSYHESSTADKVALSLPQICPLQLQLGDMLFVSSETSFQSHGMNLANVSLEEFIRCPQPTDFPPHQLIFDYGLSGMHQIDPKWLGIGTHYFAEVPIQGPLLCHFGLRLNVTVKPHICQEFSNSPFCSGHGKCLSHIWDEAYNCHCSQHYSGQFCQEIDKCSSKPCYNHGICINTKNQREDDDNSYECICPPSFAGKNCSEIIGQCQRHSCGNGNCSSVSPNTFRCQCDKDAAGQKCIYYTQ</sequence>
<evidence type="ECO:0000256" key="4">
    <source>
        <dbReference type="ARBA" id="ARBA00023157"/>
    </source>
</evidence>
<keyword evidence="2" id="KW-0732">Signal</keyword>
<evidence type="ECO:0000313" key="8">
    <source>
        <dbReference type="RefSeq" id="XP_007434835.1"/>
    </source>
</evidence>
<dbReference type="InterPro" id="IPR051022">
    <property type="entry name" value="Notch_Cell-Fate_Det"/>
</dbReference>
<dbReference type="PANTHER" id="PTHR24049:SF22">
    <property type="entry name" value="DROSOPHILA CRUMBS HOMOLOG"/>
    <property type="match status" value="1"/>
</dbReference>
<dbReference type="SMART" id="SM00179">
    <property type="entry name" value="EGF_CA"/>
    <property type="match status" value="1"/>
</dbReference>
<keyword evidence="1 5" id="KW-0245">EGF-like domain</keyword>
<dbReference type="InterPro" id="IPR001881">
    <property type="entry name" value="EGF-like_Ca-bd_dom"/>
</dbReference>
<proteinExistence type="predicted"/>